<reference evidence="2" key="1">
    <citation type="journal article" date="2022" name="bioRxiv">
        <title>Sequencing and chromosome-scale assembly of the giantPleurodeles waltlgenome.</title>
        <authorList>
            <person name="Brown T."/>
            <person name="Elewa A."/>
            <person name="Iarovenko S."/>
            <person name="Subramanian E."/>
            <person name="Araus A.J."/>
            <person name="Petzold A."/>
            <person name="Susuki M."/>
            <person name="Suzuki K.-i.T."/>
            <person name="Hayashi T."/>
            <person name="Toyoda A."/>
            <person name="Oliveira C."/>
            <person name="Osipova E."/>
            <person name="Leigh N.D."/>
            <person name="Simon A."/>
            <person name="Yun M.H."/>
        </authorList>
    </citation>
    <scope>NUCLEOTIDE SEQUENCE</scope>
    <source>
        <strain evidence="2">20211129_DDA</strain>
        <tissue evidence="2">Liver</tissue>
    </source>
</reference>
<feature type="region of interest" description="Disordered" evidence="1">
    <location>
        <begin position="40"/>
        <end position="76"/>
    </location>
</feature>
<dbReference type="Proteomes" id="UP001066276">
    <property type="component" value="Chromosome 9"/>
</dbReference>
<keyword evidence="3" id="KW-1185">Reference proteome</keyword>
<organism evidence="2 3">
    <name type="scientific">Pleurodeles waltl</name>
    <name type="common">Iberian ribbed newt</name>
    <dbReference type="NCBI Taxonomy" id="8319"/>
    <lineage>
        <taxon>Eukaryota</taxon>
        <taxon>Metazoa</taxon>
        <taxon>Chordata</taxon>
        <taxon>Craniata</taxon>
        <taxon>Vertebrata</taxon>
        <taxon>Euteleostomi</taxon>
        <taxon>Amphibia</taxon>
        <taxon>Batrachia</taxon>
        <taxon>Caudata</taxon>
        <taxon>Salamandroidea</taxon>
        <taxon>Salamandridae</taxon>
        <taxon>Pleurodelinae</taxon>
        <taxon>Pleurodeles</taxon>
    </lineage>
</organism>
<protein>
    <submittedName>
        <fullName evidence="2">Uncharacterized protein</fullName>
    </submittedName>
</protein>
<dbReference type="EMBL" id="JANPWB010000013">
    <property type="protein sequence ID" value="KAJ1105564.1"/>
    <property type="molecule type" value="Genomic_DNA"/>
</dbReference>
<name>A0AAV7MR59_PLEWA</name>
<dbReference type="AlphaFoldDB" id="A0AAV7MR59"/>
<feature type="compositionally biased region" description="Basic and acidic residues" evidence="1">
    <location>
        <begin position="49"/>
        <end position="76"/>
    </location>
</feature>
<proteinExistence type="predicted"/>
<sequence length="76" mass="8250">MGAAVPRAPRASCRVFRVVLQDLPLSAVLCLAAVEPLSFAGGKASSSPEQEKEIRKREQGGGKQRKENNNRTESRD</sequence>
<accession>A0AAV7MR59</accession>
<evidence type="ECO:0000256" key="1">
    <source>
        <dbReference type="SAM" id="MobiDB-lite"/>
    </source>
</evidence>
<evidence type="ECO:0000313" key="3">
    <source>
        <dbReference type="Proteomes" id="UP001066276"/>
    </source>
</evidence>
<evidence type="ECO:0000313" key="2">
    <source>
        <dbReference type="EMBL" id="KAJ1105564.1"/>
    </source>
</evidence>
<gene>
    <name evidence="2" type="ORF">NDU88_002969</name>
</gene>
<comment type="caution">
    <text evidence="2">The sequence shown here is derived from an EMBL/GenBank/DDBJ whole genome shotgun (WGS) entry which is preliminary data.</text>
</comment>